<dbReference type="STRING" id="70415.A0A5S6QEB2"/>
<dbReference type="Pfam" id="PF00300">
    <property type="entry name" value="His_Phos_1"/>
    <property type="match status" value="1"/>
</dbReference>
<dbReference type="PANTHER" id="PTHR16469">
    <property type="entry name" value="UBIQUITIN-ASSOCIATED AND SH3 DOMAIN-CONTAINING BA-RELATED"/>
    <property type="match status" value="1"/>
</dbReference>
<dbReference type="CDD" id="cd07040">
    <property type="entry name" value="HP"/>
    <property type="match status" value="1"/>
</dbReference>
<accession>A0A5S6QEB2</accession>
<dbReference type="PANTHER" id="PTHR16469:SF27">
    <property type="entry name" value="UBIQUITIN-ASSOCIATED AND SH3 DOMAIN-CONTAINING BA-RELATED"/>
    <property type="match status" value="1"/>
</dbReference>
<dbReference type="InterPro" id="IPR013078">
    <property type="entry name" value="His_Pase_superF_clade-1"/>
</dbReference>
<dbReference type="GO" id="GO:0016791">
    <property type="term" value="F:phosphatase activity"/>
    <property type="evidence" value="ECO:0007669"/>
    <property type="project" value="UniProtKB-ARBA"/>
</dbReference>
<dbReference type="InterPro" id="IPR029033">
    <property type="entry name" value="His_PPase_superfam"/>
</dbReference>
<name>A0A5S6QEB2_TRIMR</name>
<dbReference type="InterPro" id="IPR051710">
    <property type="entry name" value="Phosphatase_SH3-domain"/>
</dbReference>
<dbReference type="Proteomes" id="UP000046395">
    <property type="component" value="Unassembled WGS sequence"/>
</dbReference>
<dbReference type="SUPFAM" id="SSF53254">
    <property type="entry name" value="Phosphoglycerate mutase-like"/>
    <property type="match status" value="1"/>
</dbReference>
<dbReference type="Gene3D" id="3.40.50.1240">
    <property type="entry name" value="Phosphoglycerate mutase-like"/>
    <property type="match status" value="1"/>
</dbReference>
<evidence type="ECO:0000313" key="2">
    <source>
        <dbReference type="WBParaSite" id="TMUE_1000005701.1"/>
    </source>
</evidence>
<dbReference type="AlphaFoldDB" id="A0A5S6QEB2"/>
<sequence>MVKPTKRRSSVSPSISKALRQQHEREALMAVLENERPSTSRNNVMTAHRRVIIMRHGERCDDVYSDFVQRGFDKDDTTFKRFDLNMPDKLAQRHEQPYASKIDWQTDPPLSNMGHKTAAAVGAEFAHLKAYVDYVYSSPSIRCVQTASRFVEGFEKVVKRPEKLKVRVEGGLFEWLFNSGCVNPRFLNESDLAKGGLPVDLNYKCYLHGNKLQYNETFEEFNERGVQAIRHIMKDIPTGSTVLMVTHAPNFDLFNKYRGTGGTHMKRWHYLVSRVPYLYCIMYDEVSPNKWEMKPPPVCSFPYDSNDVYNWNNPGKP</sequence>
<evidence type="ECO:0000313" key="1">
    <source>
        <dbReference type="Proteomes" id="UP000046395"/>
    </source>
</evidence>
<protein>
    <submittedName>
        <fullName evidence="2">Phosphoglycerate mutase family protein</fullName>
    </submittedName>
</protein>
<dbReference type="WBParaSite" id="TMUE_1000005701.1">
    <property type="protein sequence ID" value="TMUE_1000005701.1"/>
    <property type="gene ID" value="WBGene00299345"/>
</dbReference>
<keyword evidence="1" id="KW-1185">Reference proteome</keyword>
<organism evidence="1 2">
    <name type="scientific">Trichuris muris</name>
    <name type="common">Mouse whipworm</name>
    <dbReference type="NCBI Taxonomy" id="70415"/>
    <lineage>
        <taxon>Eukaryota</taxon>
        <taxon>Metazoa</taxon>
        <taxon>Ecdysozoa</taxon>
        <taxon>Nematoda</taxon>
        <taxon>Enoplea</taxon>
        <taxon>Dorylaimia</taxon>
        <taxon>Trichinellida</taxon>
        <taxon>Trichuridae</taxon>
        <taxon>Trichuris</taxon>
    </lineage>
</organism>
<proteinExistence type="predicted"/>
<reference evidence="2" key="1">
    <citation type="submission" date="2019-12" db="UniProtKB">
        <authorList>
            <consortium name="WormBaseParasite"/>
        </authorList>
    </citation>
    <scope>IDENTIFICATION</scope>
</reference>